<keyword evidence="1" id="KW-0812">Transmembrane</keyword>
<name>A0ABX3CIQ4_9NEIS</name>
<dbReference type="Pfam" id="PF00487">
    <property type="entry name" value="FA_desaturase"/>
    <property type="match status" value="1"/>
</dbReference>
<keyword evidence="1" id="KW-0472">Membrane</keyword>
<feature type="transmembrane region" description="Helical" evidence="1">
    <location>
        <begin position="63"/>
        <end position="80"/>
    </location>
</feature>
<evidence type="ECO:0000313" key="4">
    <source>
        <dbReference type="Proteomes" id="UP000180280"/>
    </source>
</evidence>
<dbReference type="InterPro" id="IPR005804">
    <property type="entry name" value="FA_desaturase_dom"/>
</dbReference>
<dbReference type="RefSeq" id="WP_071111893.1">
    <property type="nucleotide sequence ID" value="NZ_MKCT01000001.1"/>
</dbReference>
<feature type="transmembrane region" description="Helical" evidence="1">
    <location>
        <begin position="216"/>
        <end position="233"/>
    </location>
</feature>
<feature type="transmembrane region" description="Helical" evidence="1">
    <location>
        <begin position="37"/>
        <end position="57"/>
    </location>
</feature>
<sequence length="355" mass="40047">MNTASLHSRAAPPTARQHSLISDLLPLVQDLTTHRAWIYWSDLALSTGLFWGGLYALSSNSWLPAWLQLAVAVVATLALYRAAIFMHEIVHVPRRKMPGFMLAWNLACGIPLMLPSFMYQSHLDHHSARHYGTGQDPEYLPFARSPLASWLILIAGALLTPVLLFARFALLAPASLLSPALRAWLDRHLSSVVLHFRYVRPEAGPKQAREQRWQEAGATLFIWLMLWLLANGLLSARGLLFYAGMVLSTLLINAIRTRFAHHYRLDGQPVSHVEQLADSVNHHAAGRWLTLLEPVGMRFHALHHLFPFLPYHSLAEAHRRLMNAPGEAARFYREVCLSPTQRQVADLAFEKRIAP</sequence>
<comment type="caution">
    <text evidence="3">The sequence shown here is derived from an EMBL/GenBank/DDBJ whole genome shotgun (WGS) entry which is preliminary data.</text>
</comment>
<feature type="domain" description="Fatty acid desaturase" evidence="2">
    <location>
        <begin position="62"/>
        <end position="333"/>
    </location>
</feature>
<evidence type="ECO:0000256" key="1">
    <source>
        <dbReference type="SAM" id="Phobius"/>
    </source>
</evidence>
<keyword evidence="4" id="KW-1185">Reference proteome</keyword>
<dbReference type="EMBL" id="MKCT01000001">
    <property type="protein sequence ID" value="OHX21945.1"/>
    <property type="molecule type" value="Genomic_DNA"/>
</dbReference>
<gene>
    <name evidence="3" type="ORF">BI344_05455</name>
</gene>
<proteinExistence type="predicted"/>
<accession>A0ABX3CIQ4</accession>
<keyword evidence="1" id="KW-1133">Transmembrane helix</keyword>
<feature type="transmembrane region" description="Helical" evidence="1">
    <location>
        <begin position="147"/>
        <end position="172"/>
    </location>
</feature>
<reference evidence="3 4" key="1">
    <citation type="submission" date="2016-09" db="EMBL/GenBank/DDBJ databases">
        <title>Chromobacterium muskegensis sp. nov., an insecticidal bacterium isolated from Sphagnum bogs.</title>
        <authorList>
            <person name="Sparks M.E."/>
            <person name="Blackburn M.B."/>
            <person name="Gundersen-Rindal D.E."/>
            <person name="Mitchell A."/>
            <person name="Farrar R."/>
            <person name="Kuhar D."/>
        </authorList>
    </citation>
    <scope>NUCLEOTIDE SEQUENCE [LARGE SCALE GENOMIC DNA]</scope>
    <source>
        <strain evidence="3 4">14B-1</strain>
    </source>
</reference>
<protein>
    <recommendedName>
        <fullName evidence="2">Fatty acid desaturase domain-containing protein</fullName>
    </recommendedName>
</protein>
<evidence type="ECO:0000259" key="2">
    <source>
        <dbReference type="Pfam" id="PF00487"/>
    </source>
</evidence>
<evidence type="ECO:0000313" key="3">
    <source>
        <dbReference type="EMBL" id="OHX21945.1"/>
    </source>
</evidence>
<feature type="transmembrane region" description="Helical" evidence="1">
    <location>
        <begin position="239"/>
        <end position="255"/>
    </location>
</feature>
<feature type="transmembrane region" description="Helical" evidence="1">
    <location>
        <begin position="100"/>
        <end position="119"/>
    </location>
</feature>
<organism evidence="3 4">
    <name type="scientific">Chromobacterium sphagni</name>
    <dbReference type="NCBI Taxonomy" id="1903179"/>
    <lineage>
        <taxon>Bacteria</taxon>
        <taxon>Pseudomonadati</taxon>
        <taxon>Pseudomonadota</taxon>
        <taxon>Betaproteobacteria</taxon>
        <taxon>Neisseriales</taxon>
        <taxon>Chromobacteriaceae</taxon>
        <taxon>Chromobacterium</taxon>
    </lineage>
</organism>
<dbReference type="Proteomes" id="UP000180280">
    <property type="component" value="Unassembled WGS sequence"/>
</dbReference>